<reference evidence="2 3" key="3">
    <citation type="journal article" date="2014" name="J. Ind. Microbiol. Biotechnol.">
        <title>Genome mining of the Streptomyces avermitilis genome and development of genome-minimized hosts for heterologous expression of biosynthetic gene clusters.</title>
        <authorList>
            <person name="Ikeda H."/>
            <person name="Shin-ya K."/>
            <person name="Omura S."/>
        </authorList>
    </citation>
    <scope>NUCLEOTIDE SEQUENCE [LARGE SCALE GENOMIC DNA]</scope>
    <source>
        <strain evidence="3">ATCC 31267 / DSM 46492 / JCM 5070 / NBRC 14893 / NCIMB 12804 / NRRL 8165 / MA-4680</strain>
    </source>
</reference>
<organism evidence="2 3">
    <name type="scientific">Streptomyces avermitilis (strain ATCC 31267 / DSM 46492 / JCM 5070 / NBRC 14893 / NCIMB 12804 / NRRL 8165 / MA-4680)</name>
    <dbReference type="NCBI Taxonomy" id="227882"/>
    <lineage>
        <taxon>Bacteria</taxon>
        <taxon>Bacillati</taxon>
        <taxon>Actinomycetota</taxon>
        <taxon>Actinomycetes</taxon>
        <taxon>Kitasatosporales</taxon>
        <taxon>Streptomycetaceae</taxon>
        <taxon>Streptomyces</taxon>
    </lineage>
</organism>
<evidence type="ECO:0000313" key="3">
    <source>
        <dbReference type="Proteomes" id="UP000000428"/>
    </source>
</evidence>
<dbReference type="HOGENOM" id="CLU_151991_0_0_11"/>
<name>Q825W8_STRAW</name>
<dbReference type="SUPFAM" id="SSF54909">
    <property type="entry name" value="Dimeric alpha+beta barrel"/>
    <property type="match status" value="1"/>
</dbReference>
<dbReference type="InterPro" id="IPR021708">
    <property type="entry name" value="DUF3291"/>
</dbReference>
<dbReference type="Pfam" id="PF11695">
    <property type="entry name" value="DUF3291"/>
    <property type="match status" value="1"/>
</dbReference>
<keyword evidence="3" id="KW-1185">Reference proteome</keyword>
<gene>
    <name evidence="2" type="ORF">SAVERM_7325</name>
</gene>
<dbReference type="eggNOG" id="COG2329">
    <property type="taxonomic scope" value="Bacteria"/>
</dbReference>
<dbReference type="KEGG" id="sma:SAVERM_7325"/>
<reference evidence="2 3" key="1">
    <citation type="journal article" date="2001" name="Proc. Natl. Acad. Sci. U.S.A.">
        <title>Genome sequence of an industrial microorganism Streptomyces avermitilis: deducing the ability of producing secondary metabolites.</title>
        <authorList>
            <person name="Omura S."/>
            <person name="Ikeda H."/>
            <person name="Ishikawa J."/>
            <person name="Hanamoto A."/>
            <person name="Takahashi C."/>
            <person name="Shinose M."/>
            <person name="Takahashi Y."/>
            <person name="Horikawa H."/>
            <person name="Nakazawa H."/>
            <person name="Osonoe T."/>
            <person name="Kikuchi H."/>
            <person name="Shiba T."/>
            <person name="Sakaki Y."/>
            <person name="Hattori M."/>
        </authorList>
    </citation>
    <scope>NUCLEOTIDE SEQUENCE [LARGE SCALE GENOMIC DNA]</scope>
    <source>
        <strain evidence="3">ATCC 31267 / DSM 46492 / JCM 5070 / NBRC 14893 / NCIMB 12804 / NRRL 8165 / MA-4680</strain>
    </source>
</reference>
<evidence type="ECO:0000259" key="1">
    <source>
        <dbReference type="Pfam" id="PF11695"/>
    </source>
</evidence>
<reference evidence="2 3" key="2">
    <citation type="journal article" date="2003" name="Nat. Biotechnol.">
        <title>Complete genome sequence and comparative analysis of the industrial microorganism Streptomyces avermitilis.</title>
        <authorList>
            <person name="Ikeda H."/>
            <person name="Ishikawa J."/>
            <person name="Hanamoto A."/>
            <person name="Shinose M."/>
            <person name="Kikuchi H."/>
            <person name="Shiba T."/>
            <person name="Sakaki Y."/>
            <person name="Hattori M."/>
            <person name="Omura S."/>
        </authorList>
    </citation>
    <scope>NUCLEOTIDE SEQUENCE [LARGE SCALE GENOMIC DNA]</scope>
    <source>
        <strain evidence="3">ATCC 31267 / DSM 46492 / JCM 5070 / NBRC 14893 / NCIMB 12804 / NRRL 8165 / MA-4680</strain>
    </source>
</reference>
<accession>Q825W8</accession>
<dbReference type="AlphaFoldDB" id="Q825W8"/>
<dbReference type="EMBL" id="BA000030">
    <property type="protein sequence ID" value="BAC75036.1"/>
    <property type="molecule type" value="Genomic_DNA"/>
</dbReference>
<dbReference type="Proteomes" id="UP000000428">
    <property type="component" value="Chromosome"/>
</dbReference>
<proteinExistence type="predicted"/>
<protein>
    <recommendedName>
        <fullName evidence="1">DUF3291 domain-containing protein</fullName>
    </recommendedName>
</protein>
<dbReference type="InterPro" id="IPR011008">
    <property type="entry name" value="Dimeric_a/b-barrel"/>
</dbReference>
<feature type="domain" description="DUF3291" evidence="1">
    <location>
        <begin position="86"/>
        <end position="150"/>
    </location>
</feature>
<sequence>MDSEGIQYALHAVPRRFRKKAVAMPTLPWTTVEEPAPGAEAFVMASRLEVRRFADVPRFFLRSLATWKQVKSAPGAFGASLVAEPLKRTFWTLSAWEDKEALYTYVKTEPHRTIMNGLRSTMSGSVFTFWRTPAGELPVDWADARRRLAEQERADLSNSGGPKAT</sequence>
<evidence type="ECO:0000313" key="2">
    <source>
        <dbReference type="EMBL" id="BAC75036.1"/>
    </source>
</evidence>